<feature type="region of interest" description="Disordered" evidence="1">
    <location>
        <begin position="1"/>
        <end position="32"/>
    </location>
</feature>
<evidence type="ECO:0000256" key="1">
    <source>
        <dbReference type="SAM" id="MobiDB-lite"/>
    </source>
</evidence>
<sequence length="123" mass="13195">MALSPRQQTSQLEDASAPKRGSRTSCSNPASTPKSFLFLLGRSEVSTNRPLAPTNQLSEVPSSLSHCADKMPLQLPAWSTPNVRSPSCRDTSCMPCSLHCLVRSLSLTICCTTTSCMSSCSEL</sequence>
<reference evidence="2" key="1">
    <citation type="submission" date="2014-09" db="EMBL/GenBank/DDBJ databases">
        <authorList>
            <person name="Magalhaes I.L.F."/>
            <person name="Oliveira U."/>
            <person name="Santos F.R."/>
            <person name="Vidigal T.H.D.A."/>
            <person name="Brescovit A.D."/>
            <person name="Santos A.J."/>
        </authorList>
    </citation>
    <scope>NUCLEOTIDE SEQUENCE</scope>
    <source>
        <tissue evidence="2">Shoot tissue taken approximately 20 cm above the soil surface</tissue>
    </source>
</reference>
<organism evidence="2">
    <name type="scientific">Arundo donax</name>
    <name type="common">Giant reed</name>
    <name type="synonym">Donax arundinaceus</name>
    <dbReference type="NCBI Taxonomy" id="35708"/>
    <lineage>
        <taxon>Eukaryota</taxon>
        <taxon>Viridiplantae</taxon>
        <taxon>Streptophyta</taxon>
        <taxon>Embryophyta</taxon>
        <taxon>Tracheophyta</taxon>
        <taxon>Spermatophyta</taxon>
        <taxon>Magnoliopsida</taxon>
        <taxon>Liliopsida</taxon>
        <taxon>Poales</taxon>
        <taxon>Poaceae</taxon>
        <taxon>PACMAD clade</taxon>
        <taxon>Arundinoideae</taxon>
        <taxon>Arundineae</taxon>
        <taxon>Arundo</taxon>
    </lineage>
</organism>
<evidence type="ECO:0000313" key="2">
    <source>
        <dbReference type="EMBL" id="JAD65404.1"/>
    </source>
</evidence>
<proteinExistence type="predicted"/>
<protein>
    <submittedName>
        <fullName evidence="2">Uncharacterized protein</fullName>
    </submittedName>
</protein>
<accession>A0A0A9BN49</accession>
<feature type="compositionally biased region" description="Polar residues" evidence="1">
    <location>
        <begin position="1"/>
        <end position="13"/>
    </location>
</feature>
<dbReference type="EMBL" id="GBRH01232491">
    <property type="protein sequence ID" value="JAD65404.1"/>
    <property type="molecule type" value="Transcribed_RNA"/>
</dbReference>
<feature type="compositionally biased region" description="Polar residues" evidence="1">
    <location>
        <begin position="23"/>
        <end position="32"/>
    </location>
</feature>
<name>A0A0A9BN49_ARUDO</name>
<dbReference type="AlphaFoldDB" id="A0A0A9BN49"/>
<reference evidence="2" key="2">
    <citation type="journal article" date="2015" name="Data Brief">
        <title>Shoot transcriptome of the giant reed, Arundo donax.</title>
        <authorList>
            <person name="Barrero R.A."/>
            <person name="Guerrero F.D."/>
            <person name="Moolhuijzen P."/>
            <person name="Goolsby J.A."/>
            <person name="Tidwell J."/>
            <person name="Bellgard S.E."/>
            <person name="Bellgard M.I."/>
        </authorList>
    </citation>
    <scope>NUCLEOTIDE SEQUENCE</scope>
    <source>
        <tissue evidence="2">Shoot tissue taken approximately 20 cm above the soil surface</tissue>
    </source>
</reference>